<sequence length="150" mass="16379">MSPKTSPLAAFSSSSDDSREALLPAFDDMEKNLFMAMFLSLKSKPDIDWEKTASKVALKNADTCKTRYGQICRKHGIQTYNQIFGKYRGAATSSKGKTTGKASVIDSAGIRKATGRVGSKGQYTGLKTEIEVEDDLEDGIIKDEKVKAEK</sequence>
<dbReference type="Proteomes" id="UP000236305">
    <property type="component" value="Unassembled WGS sequence"/>
</dbReference>
<comment type="caution">
    <text evidence="1">The sequence shown here is derived from an EMBL/GenBank/DDBJ whole genome shotgun (WGS) entry which is preliminary data.</text>
</comment>
<protein>
    <submittedName>
        <fullName evidence="1">Uncharacterized protein</fullName>
    </submittedName>
</protein>
<dbReference type="OrthoDB" id="5239281at2759"/>
<accession>A0A2J8DXG6</accession>
<evidence type="ECO:0000313" key="2">
    <source>
        <dbReference type="Proteomes" id="UP000236305"/>
    </source>
</evidence>
<gene>
    <name evidence="1" type="ORF">BJF96_g236</name>
</gene>
<dbReference type="EMBL" id="MPSH01000001">
    <property type="protein sequence ID" value="PNH36436.1"/>
    <property type="molecule type" value="Genomic_DNA"/>
</dbReference>
<dbReference type="SMR" id="A0A2J8DXG6"/>
<dbReference type="AlphaFoldDB" id="A0A2J8DXG6"/>
<reference evidence="1 2" key="1">
    <citation type="submission" date="2017-12" db="EMBL/GenBank/DDBJ databases">
        <title>Comparative genomics yields insights into virulence evolution of Verticillium dahliae.</title>
        <authorList>
            <person name="Fan R."/>
            <person name="Armitage A.D."/>
            <person name="Cascant-Lopez E."/>
            <person name="Sobczyk M."/>
            <person name="Cockerton H.M."/>
            <person name="Harrison R.J."/>
        </authorList>
    </citation>
    <scope>NUCLEOTIDE SEQUENCE [LARGE SCALE GENOMIC DNA]</scope>
    <source>
        <strain evidence="1 2">12008</strain>
    </source>
</reference>
<name>A0A2J8DXG6_VERDA</name>
<proteinExistence type="predicted"/>
<evidence type="ECO:0000313" key="1">
    <source>
        <dbReference type="EMBL" id="PNH36436.1"/>
    </source>
</evidence>
<organism evidence="1 2">
    <name type="scientific">Verticillium dahliae</name>
    <name type="common">Verticillium wilt</name>
    <dbReference type="NCBI Taxonomy" id="27337"/>
    <lineage>
        <taxon>Eukaryota</taxon>
        <taxon>Fungi</taxon>
        <taxon>Dikarya</taxon>
        <taxon>Ascomycota</taxon>
        <taxon>Pezizomycotina</taxon>
        <taxon>Sordariomycetes</taxon>
        <taxon>Hypocreomycetidae</taxon>
        <taxon>Glomerellales</taxon>
        <taxon>Plectosphaerellaceae</taxon>
        <taxon>Verticillium</taxon>
    </lineage>
</organism>
<dbReference type="OMA" id="FMINIFR"/>